<evidence type="ECO:0000256" key="1">
    <source>
        <dbReference type="SAM" id="Phobius"/>
    </source>
</evidence>
<reference evidence="3 4" key="1">
    <citation type="submission" date="2018-05" db="EMBL/GenBank/DDBJ databases">
        <title>Complete genome sequence of Arcticibacterium luteifluviistationis SM1504T, a cytophagaceae bacterium isolated from Arctic surface seawater.</title>
        <authorList>
            <person name="Li Y."/>
            <person name="Qin Q.-L."/>
        </authorList>
    </citation>
    <scope>NUCLEOTIDE SEQUENCE [LARGE SCALE GENOMIC DNA]</scope>
    <source>
        <strain evidence="3 4">SM1504</strain>
    </source>
</reference>
<dbReference type="AlphaFoldDB" id="A0A2Z4G8X2"/>
<organism evidence="3 4">
    <name type="scientific">Arcticibacterium luteifluviistationis</name>
    <dbReference type="NCBI Taxonomy" id="1784714"/>
    <lineage>
        <taxon>Bacteria</taxon>
        <taxon>Pseudomonadati</taxon>
        <taxon>Bacteroidota</taxon>
        <taxon>Cytophagia</taxon>
        <taxon>Cytophagales</taxon>
        <taxon>Leadbetterellaceae</taxon>
        <taxon>Arcticibacterium</taxon>
    </lineage>
</organism>
<feature type="transmembrane region" description="Helical" evidence="1">
    <location>
        <begin position="199"/>
        <end position="220"/>
    </location>
</feature>
<evidence type="ECO:0000313" key="4">
    <source>
        <dbReference type="Proteomes" id="UP000249873"/>
    </source>
</evidence>
<keyword evidence="1" id="KW-0472">Membrane</keyword>
<dbReference type="Gene3D" id="3.40.50.720">
    <property type="entry name" value="NAD(P)-binding Rossmann-like Domain"/>
    <property type="match status" value="1"/>
</dbReference>
<accession>A0A2Z4G8X2</accession>
<keyword evidence="1" id="KW-0812">Transmembrane</keyword>
<dbReference type="InterPro" id="IPR003148">
    <property type="entry name" value="RCK_N"/>
</dbReference>
<dbReference type="Gene3D" id="6.20.350.10">
    <property type="match status" value="1"/>
</dbReference>
<keyword evidence="1" id="KW-1133">Transmembrane helix</keyword>
<dbReference type="OrthoDB" id="603014at2"/>
<feature type="domain" description="RCK N-terminal" evidence="2">
    <location>
        <begin position="295"/>
        <end position="408"/>
    </location>
</feature>
<feature type="transmembrane region" description="Helical" evidence="1">
    <location>
        <begin position="260"/>
        <end position="278"/>
    </location>
</feature>
<dbReference type="Pfam" id="PF02254">
    <property type="entry name" value="TrkA_N"/>
    <property type="match status" value="1"/>
</dbReference>
<sequence>MGHKTIALTGHIDLILDDKPIIYDKLRAKFIELLNVNKSIVLLIGKAEGADQIAREIAVELGITIVDLDKQLKPIQGEPSGEYYRRQGEYLVKNATMLIALWDGIFSGKLGGTSDIVKMALDASSEKTIHHLICPRESNHFPVSNFAAEIINLKSKTFNRIPFTVHYSWVQFNTSVKRKSTWWTSLVSNAIKSVQSGLFWIYLLPILLILATLGLGSWGFTIKNPCDTALNHFFNALNLITFDGSVIDGKSNLQIDISRILGLLLVLSAFIYGFYIALEKQRIKLKRRLWRKDFYLISGLTEKSIRLAKNLANHSQVVLIYKNDETSQTNSLVNNDKIITIHADSSSKRILKGAYAFDAKKTFLMDEDETQNIRTAQELDSLSKTEKKTINSLFVHVNKDENRKLLQQTLSYQTLIKSHIFNTEENTVRRLLLLYPPDRFHQNEGTETPAITCVNIIIGWEELSQQLVLAFLRQGHFTHDKKLKIIILCKDSETEHTKFLNNYPLFDATLHEFKSIKQYTWGNIELIFKELPNSSYEWLKEDNSIITSIKKQNIINLYFTFKNSIESSAILDNILPKVNTLKKTNNCNLQAFYFYNFPDKSEENQTEEHFNKKAPDVFLKCFGNYRDECSLDYLQNSNIDTLAKLINAKYSGIAIDQITLKENKTITTTAIEKAWLNCSEKDKSSSRQAADHLWVKLRLLWPLINWKFDPITFEPDGEVKNILYNKKNIQIFAEIEHRRWCAEQLLWGYSPITEDASSKAYLEMTEKWNNDKAWKKSQQAELKHIDLVPFEELTMHEIQKDIEQLLAIPEFLRNVIKP</sequence>
<keyword evidence="4" id="KW-1185">Reference proteome</keyword>
<dbReference type="KEGG" id="als:DJ013_05635"/>
<evidence type="ECO:0000313" key="3">
    <source>
        <dbReference type="EMBL" id="AWV97672.1"/>
    </source>
</evidence>
<dbReference type="SUPFAM" id="SSF102405">
    <property type="entry name" value="MCP/YpsA-like"/>
    <property type="match status" value="1"/>
</dbReference>
<dbReference type="EMBL" id="CP029480">
    <property type="protein sequence ID" value="AWV97672.1"/>
    <property type="molecule type" value="Genomic_DNA"/>
</dbReference>
<name>A0A2Z4G8X2_9BACT</name>
<gene>
    <name evidence="3" type="ORF">DJ013_05635</name>
</gene>
<dbReference type="Proteomes" id="UP000249873">
    <property type="component" value="Chromosome"/>
</dbReference>
<dbReference type="GO" id="GO:0006813">
    <property type="term" value="P:potassium ion transport"/>
    <property type="evidence" value="ECO:0007669"/>
    <property type="project" value="InterPro"/>
</dbReference>
<protein>
    <recommendedName>
        <fullName evidence="2">RCK N-terminal domain-containing protein</fullName>
    </recommendedName>
</protein>
<evidence type="ECO:0000259" key="2">
    <source>
        <dbReference type="Pfam" id="PF02254"/>
    </source>
</evidence>
<dbReference type="RefSeq" id="WP_111370774.1">
    <property type="nucleotide sequence ID" value="NZ_CP029480.1"/>
</dbReference>
<proteinExistence type="predicted"/>